<dbReference type="Gene3D" id="3.40.50.720">
    <property type="entry name" value="NAD(P)-binding Rossmann-like Domain"/>
    <property type="match status" value="1"/>
</dbReference>
<dbReference type="KEGG" id="osg:BST96_04065"/>
<dbReference type="Pfam" id="PF13460">
    <property type="entry name" value="NAD_binding_10"/>
    <property type="match status" value="1"/>
</dbReference>
<dbReference type="InterPro" id="IPR036291">
    <property type="entry name" value="NAD(P)-bd_dom_sf"/>
</dbReference>
<reference evidence="2 3" key="1">
    <citation type="submission" date="2016-11" db="EMBL/GenBank/DDBJ databases">
        <title>Trade-off between light-utilization and light-protection in marine flavobacteria.</title>
        <authorList>
            <person name="Kumagai Y."/>
        </authorList>
    </citation>
    <scope>NUCLEOTIDE SEQUENCE [LARGE SCALE GENOMIC DNA]</scope>
    <source>
        <strain evidence="2 3">NBRC 107125</strain>
    </source>
</reference>
<dbReference type="SUPFAM" id="SSF51735">
    <property type="entry name" value="NAD(P)-binding Rossmann-fold domains"/>
    <property type="match status" value="1"/>
</dbReference>
<evidence type="ECO:0000313" key="3">
    <source>
        <dbReference type="Proteomes" id="UP000193450"/>
    </source>
</evidence>
<dbReference type="EMBL" id="CP019343">
    <property type="protein sequence ID" value="ARN76295.1"/>
    <property type="molecule type" value="Genomic_DNA"/>
</dbReference>
<organism evidence="2 3">
    <name type="scientific">Oceanicoccus sagamiensis</name>
    <dbReference type="NCBI Taxonomy" id="716816"/>
    <lineage>
        <taxon>Bacteria</taxon>
        <taxon>Pseudomonadati</taxon>
        <taxon>Pseudomonadota</taxon>
        <taxon>Gammaproteobacteria</taxon>
        <taxon>Cellvibrionales</taxon>
        <taxon>Spongiibacteraceae</taxon>
        <taxon>Oceanicoccus</taxon>
    </lineage>
</organism>
<gene>
    <name evidence="2" type="ORF">BST96_04065</name>
</gene>
<evidence type="ECO:0000259" key="1">
    <source>
        <dbReference type="Pfam" id="PF13460"/>
    </source>
</evidence>
<protein>
    <recommendedName>
        <fullName evidence="1">NAD(P)-binding domain-containing protein</fullName>
    </recommendedName>
</protein>
<keyword evidence="3" id="KW-1185">Reference proteome</keyword>
<dbReference type="CDD" id="cd05243">
    <property type="entry name" value="SDR_a5"/>
    <property type="match status" value="1"/>
</dbReference>
<dbReference type="PANTHER" id="PTHR15020">
    <property type="entry name" value="FLAVIN REDUCTASE-RELATED"/>
    <property type="match status" value="1"/>
</dbReference>
<sequence length="237" mass="25368">MATGAAAATVAKGDVILVVGSTGGTGKLIVRDLLAQNYTVKAMVRDLDRGREALGDNVPLVKADLTDKPSLAAAFEGVGVVINTAGAGLKSKGKATPEWIDYKGTVHLVDLAKENNIKKFVLISSMGVTQEDHFLNRIANDVLKWKFKGEEALRASGVTYSIIRPGGLTNKPGPEQVVQFYQGDQLKGGPIRREDVSRVVLAALQSSSADNKSYEIMAVVGERVEDFEPRFKALKAD</sequence>
<dbReference type="AlphaFoldDB" id="A0A1X9NKF2"/>
<name>A0A1X9NKF2_9GAMM</name>
<dbReference type="InterPro" id="IPR016040">
    <property type="entry name" value="NAD(P)-bd_dom"/>
</dbReference>
<dbReference type="STRING" id="716816.BST96_04065"/>
<dbReference type="PANTHER" id="PTHR15020:SF50">
    <property type="entry name" value="UPF0659 PROTEIN YMR090W"/>
    <property type="match status" value="1"/>
</dbReference>
<proteinExistence type="predicted"/>
<accession>A0A1X9NKF2</accession>
<evidence type="ECO:0000313" key="2">
    <source>
        <dbReference type="EMBL" id="ARN76295.1"/>
    </source>
</evidence>
<feature type="domain" description="NAD(P)-binding" evidence="1">
    <location>
        <begin position="20"/>
        <end position="206"/>
    </location>
</feature>
<dbReference type="Proteomes" id="UP000193450">
    <property type="component" value="Chromosome"/>
</dbReference>